<organism evidence="1 2">
    <name type="scientific">Enhygromyxa salina</name>
    <dbReference type="NCBI Taxonomy" id="215803"/>
    <lineage>
        <taxon>Bacteria</taxon>
        <taxon>Pseudomonadati</taxon>
        <taxon>Myxococcota</taxon>
        <taxon>Polyangia</taxon>
        <taxon>Nannocystales</taxon>
        <taxon>Nannocystaceae</taxon>
        <taxon>Enhygromyxa</taxon>
    </lineage>
</organism>
<evidence type="ECO:0000313" key="2">
    <source>
        <dbReference type="Proteomes" id="UP000031599"/>
    </source>
</evidence>
<reference evidence="1 2" key="1">
    <citation type="submission" date="2014-12" db="EMBL/GenBank/DDBJ databases">
        <title>Genome assembly of Enhygromyxa salina DSM 15201.</title>
        <authorList>
            <person name="Sharma G."/>
            <person name="Subramanian S."/>
        </authorList>
    </citation>
    <scope>NUCLEOTIDE SEQUENCE [LARGE SCALE GENOMIC DNA]</scope>
    <source>
        <strain evidence="1 2">DSM 15201</strain>
    </source>
</reference>
<comment type="caution">
    <text evidence="1">The sequence shown here is derived from an EMBL/GenBank/DDBJ whole genome shotgun (WGS) entry which is preliminary data.</text>
</comment>
<dbReference type="Proteomes" id="UP000031599">
    <property type="component" value="Unassembled WGS sequence"/>
</dbReference>
<dbReference type="AlphaFoldDB" id="A0A0C2D2E7"/>
<dbReference type="EMBL" id="JMCC02000045">
    <property type="protein sequence ID" value="KIG15945.1"/>
    <property type="molecule type" value="Genomic_DNA"/>
</dbReference>
<sequence>MSRDAEVIAGVRARWFFTGQGVTVQNNGSNLVRLSVDFIGDDCHTSVAYRDVEAGKSLAVEPVRPVCDAELAQMTIFNELGYPIHIAEISAADRREVAN</sequence>
<gene>
    <name evidence="1" type="ORF">DB30_05136</name>
</gene>
<protein>
    <submittedName>
        <fullName evidence="1">Uncharacterized protein</fullName>
    </submittedName>
</protein>
<proteinExistence type="predicted"/>
<accession>A0A0C2D2E7</accession>
<evidence type="ECO:0000313" key="1">
    <source>
        <dbReference type="EMBL" id="KIG15945.1"/>
    </source>
</evidence>
<name>A0A0C2D2E7_9BACT</name>